<dbReference type="HOGENOM" id="CLU_1004071_0_0_14"/>
<feature type="transmembrane region" description="Helical" evidence="5">
    <location>
        <begin position="77"/>
        <end position="95"/>
    </location>
</feature>
<gene>
    <name evidence="7" type="ordered locus">MHC_05035</name>
</gene>
<dbReference type="GO" id="GO:0016020">
    <property type="term" value="C:membrane"/>
    <property type="evidence" value="ECO:0007669"/>
    <property type="project" value="UniProtKB-SubCell"/>
</dbReference>
<keyword evidence="3 5" id="KW-1133">Transmembrane helix</keyword>
<evidence type="ECO:0000256" key="4">
    <source>
        <dbReference type="ARBA" id="ARBA00023136"/>
    </source>
</evidence>
<organism evidence="7 8">
    <name type="scientific">Mycoplasma haemocanis (strain Illinois)</name>
    <dbReference type="NCBI Taxonomy" id="1111676"/>
    <lineage>
        <taxon>Bacteria</taxon>
        <taxon>Bacillati</taxon>
        <taxon>Mycoplasmatota</taxon>
        <taxon>Mollicutes</taxon>
        <taxon>Mycoplasmataceae</taxon>
        <taxon>Mycoplasma</taxon>
    </lineage>
</organism>
<feature type="transmembrane region" description="Helical" evidence="5">
    <location>
        <begin position="20"/>
        <end position="47"/>
    </location>
</feature>
<name>H6N891_MYCHN</name>
<evidence type="ECO:0000256" key="5">
    <source>
        <dbReference type="SAM" id="Phobius"/>
    </source>
</evidence>
<evidence type="ECO:0000256" key="3">
    <source>
        <dbReference type="ARBA" id="ARBA00022989"/>
    </source>
</evidence>
<evidence type="ECO:0000313" key="8">
    <source>
        <dbReference type="Proteomes" id="UP000009135"/>
    </source>
</evidence>
<accession>H6N891</accession>
<keyword evidence="2 5" id="KW-0812">Transmembrane</keyword>
<dbReference type="KEGG" id="mhe:MHC_05035"/>
<reference evidence="7 8" key="1">
    <citation type="journal article" date="2012" name="J. Bacteriol.">
        <title>Complete genome sequence of Mycoplasma haemocanis strain Illinois.</title>
        <authorList>
            <person name="do Nascimento N.C."/>
            <person name="Guimaraes A.M."/>
            <person name="Santos A.P."/>
            <person name="Sanmiguel P.J."/>
            <person name="Messick J.B."/>
        </authorList>
    </citation>
    <scope>NUCLEOTIDE SEQUENCE [LARGE SCALE GENOMIC DNA]</scope>
    <source>
        <strain evidence="7 8">Illinois</strain>
    </source>
</reference>
<dbReference type="Proteomes" id="UP000009135">
    <property type="component" value="Chromosome"/>
</dbReference>
<dbReference type="AlphaFoldDB" id="H6N891"/>
<dbReference type="EMBL" id="CP003199">
    <property type="protein sequence ID" value="AEW45863.1"/>
    <property type="molecule type" value="Genomic_DNA"/>
</dbReference>
<keyword evidence="4 5" id="KW-0472">Membrane</keyword>
<dbReference type="Pfam" id="PF06271">
    <property type="entry name" value="RDD"/>
    <property type="match status" value="1"/>
</dbReference>
<comment type="subcellular location">
    <subcellularLocation>
        <location evidence="1">Membrane</location>
        <topology evidence="1">Multi-pass membrane protein</topology>
    </subcellularLocation>
</comment>
<evidence type="ECO:0000313" key="7">
    <source>
        <dbReference type="EMBL" id="AEW45863.1"/>
    </source>
</evidence>
<evidence type="ECO:0000256" key="1">
    <source>
        <dbReference type="ARBA" id="ARBA00004141"/>
    </source>
</evidence>
<evidence type="ECO:0000259" key="6">
    <source>
        <dbReference type="Pfam" id="PF06271"/>
    </source>
</evidence>
<sequence>MKMESNVYLEDYLTRIRASLWTRICAGLLDLVYLLCMNLPIFILIAWHPAGQAPWNGTVRTFHNFVEKHKEVPASRMIIFSIWMIIVCYIYFVIIPSQSDYQTFFGNVNSIRAINLTAGVDVNNRPTQKQLFKANFVPIFALLFLNLLFFSVATISGNNSGWWKELVVQKGVLNSHSITSSGYRWTGGFRILYVGLFFIQMHYLFTAAGSKNSMNWFTRSTGIFWIDLEKAKLVMETQKKPDINLEVDFPGLSQGFNYYDVDAERGEFMQEIDTFKKSS</sequence>
<evidence type="ECO:0000256" key="2">
    <source>
        <dbReference type="ARBA" id="ARBA00022692"/>
    </source>
</evidence>
<protein>
    <recommendedName>
        <fullName evidence="6">RDD domain-containing protein</fullName>
    </recommendedName>
</protein>
<proteinExistence type="predicted"/>
<feature type="domain" description="RDD" evidence="6">
    <location>
        <begin position="18"/>
        <end position="154"/>
    </location>
</feature>
<feature type="transmembrane region" description="Helical" evidence="5">
    <location>
        <begin position="134"/>
        <end position="155"/>
    </location>
</feature>
<dbReference type="InterPro" id="IPR010432">
    <property type="entry name" value="RDD"/>
</dbReference>
<feature type="transmembrane region" description="Helical" evidence="5">
    <location>
        <begin position="191"/>
        <end position="209"/>
    </location>
</feature>
<keyword evidence="8" id="KW-1185">Reference proteome</keyword>